<evidence type="ECO:0000313" key="13">
    <source>
        <dbReference type="EMBL" id="KAK2191553.1"/>
    </source>
</evidence>
<comment type="caution">
    <text evidence="13">The sequence shown here is derived from an EMBL/GenBank/DDBJ whole genome shotgun (WGS) entry which is preliminary data.</text>
</comment>
<keyword evidence="3 11" id="KW-0812">Transmembrane</keyword>
<evidence type="ECO:0000256" key="1">
    <source>
        <dbReference type="ARBA" id="ARBA00004141"/>
    </source>
</evidence>
<dbReference type="PANTHER" id="PTHR11689">
    <property type="entry name" value="CHLORIDE CHANNEL PROTEIN CLC FAMILY MEMBER"/>
    <property type="match status" value="1"/>
</dbReference>
<keyword evidence="5 11" id="KW-1133">Transmembrane helix</keyword>
<evidence type="ECO:0000256" key="3">
    <source>
        <dbReference type="ARBA" id="ARBA00022692"/>
    </source>
</evidence>
<comment type="similarity">
    <text evidence="11">Belongs to the chloride channel (TC 2.A.49) family.</text>
</comment>
<gene>
    <name evidence="13" type="ORF">NP493_51g02024</name>
</gene>
<dbReference type="GO" id="GO:0016020">
    <property type="term" value="C:membrane"/>
    <property type="evidence" value="ECO:0007669"/>
    <property type="project" value="UniProtKB-SubCell"/>
</dbReference>
<dbReference type="Pfam" id="PF00654">
    <property type="entry name" value="Voltage_CLC"/>
    <property type="match status" value="1"/>
</dbReference>
<evidence type="ECO:0000256" key="4">
    <source>
        <dbReference type="ARBA" id="ARBA00022737"/>
    </source>
</evidence>
<dbReference type="Pfam" id="PF00571">
    <property type="entry name" value="CBS"/>
    <property type="match status" value="2"/>
</dbReference>
<keyword evidence="7 10" id="KW-0129">CBS domain</keyword>
<feature type="transmembrane region" description="Helical" evidence="11">
    <location>
        <begin position="43"/>
        <end position="69"/>
    </location>
</feature>
<dbReference type="EMBL" id="JAODUO010000050">
    <property type="protein sequence ID" value="KAK2191553.1"/>
    <property type="molecule type" value="Genomic_DNA"/>
</dbReference>
<dbReference type="InterPro" id="IPR001807">
    <property type="entry name" value="ClC"/>
</dbReference>
<feature type="transmembrane region" description="Helical" evidence="11">
    <location>
        <begin position="155"/>
        <end position="178"/>
    </location>
</feature>
<sequence length="760" mass="83980">MMGLIGVVTGLVGILLHQTIYVIGQVKWHKAESYFQENVLKAWAWVVGYSVLFAIVSAASVSFFCLEAAGSGIPEVIGFLNGTVMRHVFNLRTFVVKFISCCLGVGAGLPAGPEGPMIHIGSIIGSGLSQLRCQSLNIALPFFTRFRNPEDRRNFTTAGVAAGVAAAFGAPVGGLLFAMEEVSSFWSMKLGWMIFFACMLATFTVDLFNSSTTAFEVHGNFGLFKTDKYVIFKVGNAIPVNVIMFAPALLLGIVGGVSGAMFTVLNLKISRLRWRLLSTIKTPLAQQFVRCLEPTIIMMLWATITVFLPAAFPCKPVVCSSSAGADSSLSNSVTEAAASVLRQSQSRNHSSQYCPTSSTEPYTIDDHVQAYWCEQPRWKDGAVVSGEYNEAASLLNVHGLWGLRLLFSRRTHLQFSYAALLSILPIYFTLSCWASGSALASGIVVPNLFIGGLYGRALGRLLTDLHGGVPQDIFWQWIDPGALALIGAASFFGGVSRLTMSLTVIMIEITNDVAFLLPIMVAVMVAKWVGDYITHPLYHSLLELKCIPFLDMEVIVYDESKQLLNLECFKARDVMRSPALTITPREAVSHLAHLLLETTHGGFPVVKYHNETRRELAYGHIGRTELAVILLDDAVKKQTQRGVTITPQIPYEEISVERIRKKEGLMDVLEAYIQQPHYKEIFINLEEFSLHRTYMIFRSLGLRHLTVVDMANRIVGIISRKDLMGFNLEEKLEQRKRRGYSVQGGIQKLLPSETNETHIV</sequence>
<keyword evidence="9 11" id="KW-0868">Chloride</keyword>
<evidence type="ECO:0000256" key="10">
    <source>
        <dbReference type="PROSITE-ProRule" id="PRU00703"/>
    </source>
</evidence>
<dbReference type="GO" id="GO:0005254">
    <property type="term" value="F:chloride channel activity"/>
    <property type="evidence" value="ECO:0007669"/>
    <property type="project" value="UniProtKB-UniRule"/>
</dbReference>
<feature type="transmembrane region" description="Helical" evidence="11">
    <location>
        <begin position="190"/>
        <end position="208"/>
    </location>
</feature>
<feature type="transmembrane region" description="Helical" evidence="11">
    <location>
        <begin position="437"/>
        <end position="454"/>
    </location>
</feature>
<dbReference type="Proteomes" id="UP001209878">
    <property type="component" value="Unassembled WGS sequence"/>
</dbReference>
<dbReference type="PRINTS" id="PR00762">
    <property type="entry name" value="CLCHANNEL"/>
</dbReference>
<feature type="transmembrane region" description="Helical" evidence="11">
    <location>
        <begin position="89"/>
        <end position="109"/>
    </location>
</feature>
<dbReference type="Gene3D" id="3.10.580.10">
    <property type="entry name" value="CBS-domain"/>
    <property type="match status" value="1"/>
</dbReference>
<feature type="domain" description="CBS" evidence="12">
    <location>
        <begin position="674"/>
        <end position="733"/>
    </location>
</feature>
<dbReference type="SUPFAM" id="SSF54631">
    <property type="entry name" value="CBS-domain pair"/>
    <property type="match status" value="1"/>
</dbReference>
<name>A0AAD9PB73_RIDPI</name>
<keyword evidence="8 11" id="KW-0472">Membrane</keyword>
<keyword evidence="4" id="KW-0677">Repeat</keyword>
<dbReference type="PROSITE" id="PS51371">
    <property type="entry name" value="CBS"/>
    <property type="match status" value="1"/>
</dbReference>
<dbReference type="InterPro" id="IPR000644">
    <property type="entry name" value="CBS_dom"/>
</dbReference>
<evidence type="ECO:0000256" key="2">
    <source>
        <dbReference type="ARBA" id="ARBA00022448"/>
    </source>
</evidence>
<proteinExistence type="inferred from homology"/>
<keyword evidence="6 11" id="KW-0406">Ion transport</keyword>
<dbReference type="SUPFAM" id="SSF81340">
    <property type="entry name" value="Clc chloride channel"/>
    <property type="match status" value="1"/>
</dbReference>
<feature type="transmembrane region" description="Helical" evidence="11">
    <location>
        <begin position="474"/>
        <end position="492"/>
    </location>
</feature>
<dbReference type="CDD" id="cd04591">
    <property type="entry name" value="CBS_pair_voltage-gated_CLC_euk_bac"/>
    <property type="match status" value="1"/>
</dbReference>
<evidence type="ECO:0000256" key="11">
    <source>
        <dbReference type="RuleBase" id="RU361221"/>
    </source>
</evidence>
<protein>
    <recommendedName>
        <fullName evidence="11">Chloride channel protein</fullName>
    </recommendedName>
</protein>
<comment type="subcellular location">
    <subcellularLocation>
        <location evidence="1 11">Membrane</location>
        <topology evidence="1 11">Multi-pass membrane protein</topology>
    </subcellularLocation>
</comment>
<feature type="transmembrane region" description="Helical" evidence="11">
    <location>
        <begin position="413"/>
        <end position="430"/>
    </location>
</feature>
<evidence type="ECO:0000256" key="5">
    <source>
        <dbReference type="ARBA" id="ARBA00022989"/>
    </source>
</evidence>
<organism evidence="13 14">
    <name type="scientific">Ridgeia piscesae</name>
    <name type="common">Tubeworm</name>
    <dbReference type="NCBI Taxonomy" id="27915"/>
    <lineage>
        <taxon>Eukaryota</taxon>
        <taxon>Metazoa</taxon>
        <taxon>Spiralia</taxon>
        <taxon>Lophotrochozoa</taxon>
        <taxon>Annelida</taxon>
        <taxon>Polychaeta</taxon>
        <taxon>Sedentaria</taxon>
        <taxon>Canalipalpata</taxon>
        <taxon>Sabellida</taxon>
        <taxon>Siboglinidae</taxon>
        <taxon>Ridgeia</taxon>
    </lineage>
</organism>
<dbReference type="InterPro" id="IPR046342">
    <property type="entry name" value="CBS_dom_sf"/>
</dbReference>
<dbReference type="Gene3D" id="1.10.3080.10">
    <property type="entry name" value="Clc chloride channel"/>
    <property type="match status" value="1"/>
</dbReference>
<feature type="transmembrane region" description="Helical" evidence="11">
    <location>
        <begin position="242"/>
        <end position="267"/>
    </location>
</feature>
<feature type="transmembrane region" description="Helical" evidence="11">
    <location>
        <begin position="288"/>
        <end position="312"/>
    </location>
</feature>
<reference evidence="13" key="1">
    <citation type="journal article" date="2023" name="Mol. Biol. Evol.">
        <title>Third-Generation Sequencing Reveals the Adaptive Role of the Epigenome in Three Deep-Sea Polychaetes.</title>
        <authorList>
            <person name="Perez M."/>
            <person name="Aroh O."/>
            <person name="Sun Y."/>
            <person name="Lan Y."/>
            <person name="Juniper S.K."/>
            <person name="Young C.R."/>
            <person name="Angers B."/>
            <person name="Qian P.Y."/>
        </authorList>
    </citation>
    <scope>NUCLEOTIDE SEQUENCE</scope>
    <source>
        <strain evidence="13">R07B-5</strain>
    </source>
</reference>
<dbReference type="InterPro" id="IPR051280">
    <property type="entry name" value="Cl-channel/antiporter"/>
</dbReference>
<evidence type="ECO:0000256" key="8">
    <source>
        <dbReference type="ARBA" id="ARBA00023136"/>
    </source>
</evidence>
<evidence type="ECO:0000313" key="14">
    <source>
        <dbReference type="Proteomes" id="UP001209878"/>
    </source>
</evidence>
<evidence type="ECO:0000256" key="9">
    <source>
        <dbReference type="ARBA" id="ARBA00023214"/>
    </source>
</evidence>
<evidence type="ECO:0000259" key="12">
    <source>
        <dbReference type="PROSITE" id="PS51371"/>
    </source>
</evidence>
<evidence type="ECO:0000256" key="7">
    <source>
        <dbReference type="ARBA" id="ARBA00023122"/>
    </source>
</evidence>
<keyword evidence="14" id="KW-1185">Reference proteome</keyword>
<dbReference type="PANTHER" id="PTHR11689:SF89">
    <property type="entry name" value="CHLORIDE CHANNEL PROTEIN"/>
    <property type="match status" value="1"/>
</dbReference>
<keyword evidence="2 11" id="KW-0813">Transport</keyword>
<evidence type="ECO:0000256" key="6">
    <source>
        <dbReference type="ARBA" id="ARBA00023065"/>
    </source>
</evidence>
<accession>A0AAD9PB73</accession>
<dbReference type="AlphaFoldDB" id="A0AAD9PB73"/>
<dbReference type="InterPro" id="IPR014743">
    <property type="entry name" value="Cl-channel_core"/>
</dbReference>
<feature type="transmembrane region" description="Helical" evidence="11">
    <location>
        <begin position="513"/>
        <end position="530"/>
    </location>
</feature>